<sequence length="355" mass="39601">MNESVRSGKDWRKAVLPSGSSLQQAIACLNESSFQIVLLVSSDGVLQGTLTDGDIRRGLLRGLSLDSSIESLVNLDPLVAPPQLGREAVLQLMQANRIHQLPVVDDCRHVVGLHLLDELMVPKRRENLMVIMAGGQGTRLRPHTENCPKPLLPVGGKPMLEHIIERARGEGFNRFVLAIHYLGHMIEEYFGDGGRWQVSIDYLREESPLGTAGAIGLLSPRPELPFLVSNGDVLTDIRYGELLDFHCRHAAMATMAVRLHEWQHPFGVVRTQGVDIIGFEEKPITRSHINAGVYVLEPAALSLLRRDEHCDMPTLFARLQEQSERTIVYPMHEPWLDVGRDDDLKRARAAHVAVE</sequence>
<dbReference type="CDD" id="cd04607">
    <property type="entry name" value="CBS_pair_NTP_transferase_assoc"/>
    <property type="match status" value="1"/>
</dbReference>
<comment type="caution">
    <text evidence="3">The sequence shown here is derived from an EMBL/GenBank/DDBJ whole genome shotgun (WGS) entry which is preliminary data.</text>
</comment>
<dbReference type="Proteomes" id="UP000187526">
    <property type="component" value="Unassembled WGS sequence"/>
</dbReference>
<organism evidence="3 4">
    <name type="scientific">Azonexus hydrophilus</name>
    <dbReference type="NCBI Taxonomy" id="418702"/>
    <lineage>
        <taxon>Bacteria</taxon>
        <taxon>Pseudomonadati</taxon>
        <taxon>Pseudomonadota</taxon>
        <taxon>Betaproteobacteria</taxon>
        <taxon>Rhodocyclales</taxon>
        <taxon>Azonexaceae</taxon>
        <taxon>Azonexus</taxon>
    </lineage>
</organism>
<feature type="domain" description="Nucleotidyl transferase" evidence="1">
    <location>
        <begin position="130"/>
        <end position="349"/>
    </location>
</feature>
<gene>
    <name evidence="3" type="ORF">BJN45_04905</name>
</gene>
<keyword evidence="3" id="KW-0808">Transferase</keyword>
<name>A0A1R1I7G7_9RHOO</name>
<dbReference type="PANTHER" id="PTHR22572">
    <property type="entry name" value="SUGAR-1-PHOSPHATE GUANYL TRANSFERASE"/>
    <property type="match status" value="1"/>
</dbReference>
<dbReference type="RefSeq" id="WP_076092733.1">
    <property type="nucleotide sequence ID" value="NZ_MTHD01000002.1"/>
</dbReference>
<dbReference type="OrthoDB" id="9788272at2"/>
<dbReference type="CDD" id="cd06426">
    <property type="entry name" value="NTP_transferase_like_2"/>
    <property type="match status" value="1"/>
</dbReference>
<dbReference type="SUPFAM" id="SSF53448">
    <property type="entry name" value="Nucleotide-diphospho-sugar transferases"/>
    <property type="match status" value="1"/>
</dbReference>
<feature type="domain" description="CBS" evidence="2">
    <location>
        <begin position="72"/>
        <end position="113"/>
    </location>
</feature>
<dbReference type="InterPro" id="IPR029044">
    <property type="entry name" value="Nucleotide-diphossugar_trans"/>
</dbReference>
<dbReference type="Gene3D" id="3.90.550.10">
    <property type="entry name" value="Spore Coat Polysaccharide Biosynthesis Protein SpsA, Chain A"/>
    <property type="match status" value="1"/>
</dbReference>
<accession>A0A1R1I7G7</accession>
<dbReference type="InterPro" id="IPR046342">
    <property type="entry name" value="CBS_dom_sf"/>
</dbReference>
<evidence type="ECO:0000259" key="1">
    <source>
        <dbReference type="Pfam" id="PF00483"/>
    </source>
</evidence>
<evidence type="ECO:0000313" key="3">
    <source>
        <dbReference type="EMBL" id="OMG54570.1"/>
    </source>
</evidence>
<dbReference type="Pfam" id="PF00483">
    <property type="entry name" value="NTP_transferase"/>
    <property type="match status" value="1"/>
</dbReference>
<protein>
    <submittedName>
        <fullName evidence="3">Nucleotidyl transferase</fullName>
    </submittedName>
</protein>
<dbReference type="STRING" id="418702.BJN45_04905"/>
<dbReference type="InterPro" id="IPR005835">
    <property type="entry name" value="NTP_transferase_dom"/>
</dbReference>
<keyword evidence="4" id="KW-1185">Reference proteome</keyword>
<proteinExistence type="predicted"/>
<dbReference type="Gene3D" id="3.10.580.10">
    <property type="entry name" value="CBS-domain"/>
    <property type="match status" value="1"/>
</dbReference>
<dbReference type="GO" id="GO:0016740">
    <property type="term" value="F:transferase activity"/>
    <property type="evidence" value="ECO:0007669"/>
    <property type="project" value="UniProtKB-KW"/>
</dbReference>
<dbReference type="EMBL" id="MTHD01000002">
    <property type="protein sequence ID" value="OMG54570.1"/>
    <property type="molecule type" value="Genomic_DNA"/>
</dbReference>
<dbReference type="Pfam" id="PF00571">
    <property type="entry name" value="CBS"/>
    <property type="match status" value="1"/>
</dbReference>
<reference evidence="3 4" key="1">
    <citation type="submission" date="2016-10" db="EMBL/GenBank/DDBJ databases">
        <title>Alkaliphiles isolated from bioreactors.</title>
        <authorList>
            <person name="Salah Z."/>
            <person name="Rout S.P."/>
            <person name="Humphreys P.N."/>
        </authorList>
    </citation>
    <scope>NUCLEOTIDE SEQUENCE [LARGE SCALE GENOMIC DNA]</scope>
    <source>
        <strain evidence="3 4">ZS02</strain>
    </source>
</reference>
<evidence type="ECO:0000313" key="4">
    <source>
        <dbReference type="Proteomes" id="UP000187526"/>
    </source>
</evidence>
<evidence type="ECO:0000259" key="2">
    <source>
        <dbReference type="Pfam" id="PF00571"/>
    </source>
</evidence>
<dbReference type="AlphaFoldDB" id="A0A1R1I7G7"/>
<dbReference type="InterPro" id="IPR000644">
    <property type="entry name" value="CBS_dom"/>
</dbReference>
<dbReference type="SUPFAM" id="SSF54631">
    <property type="entry name" value="CBS-domain pair"/>
    <property type="match status" value="1"/>
</dbReference>
<dbReference type="InterPro" id="IPR050486">
    <property type="entry name" value="Mannose-1P_guanyltransferase"/>
</dbReference>